<dbReference type="RefSeq" id="WP_186999350.1">
    <property type="nucleotide sequence ID" value="NZ_JACRWH010000037.1"/>
</dbReference>
<dbReference type="EMBL" id="JACRWH010000037">
    <property type="protein sequence ID" value="MBC6012775.1"/>
    <property type="molecule type" value="Genomic_DNA"/>
</dbReference>
<dbReference type="Pfam" id="PF14132">
    <property type="entry name" value="DUF4299"/>
    <property type="match status" value="1"/>
</dbReference>
<dbReference type="InterPro" id="IPR025387">
    <property type="entry name" value="DUF4299"/>
</dbReference>
<reference evidence="1 2" key="1">
    <citation type="submission" date="2020-08" db="EMBL/GenBank/DDBJ databases">
        <authorList>
            <person name="Liu C."/>
            <person name="Sun Q."/>
        </authorList>
    </citation>
    <scope>NUCLEOTIDE SEQUENCE [LARGE SCALE GENOMIC DNA]</scope>
    <source>
        <strain evidence="1 2">L34</strain>
    </source>
</reference>
<organism evidence="1 2">
    <name type="scientific">Holdemanella hominis</name>
    <dbReference type="NCBI Taxonomy" id="2764327"/>
    <lineage>
        <taxon>Bacteria</taxon>
        <taxon>Bacillati</taxon>
        <taxon>Bacillota</taxon>
        <taxon>Erysipelotrichia</taxon>
        <taxon>Erysipelotrichales</taxon>
        <taxon>Erysipelotrichaceae</taxon>
        <taxon>Holdemanella</taxon>
    </lineage>
</organism>
<comment type="caution">
    <text evidence="1">The sequence shown here is derived from an EMBL/GenBank/DDBJ whole genome shotgun (WGS) entry which is preliminary data.</text>
</comment>
<gene>
    <name evidence="1" type="ORF">H8911_08510</name>
</gene>
<name>A0ABR7KJ69_9FIRM</name>
<sequence>MSVTARIKQKSLFKKKMNLEDIIKFTGLSYGVCDENYRLNKDEIGEHTLIYDETKLARGFELWLEGSDVLLSLSLPTAPSEIRLFYSLVEKICNEFNTKKYLREDEEAYLYEDEEFIKWDEEASIVALEDMTSKTEDEYRCFEIFGIYNPISIGQRELQRIDCNLNNLEEYLNEIQSLDVYYATPSVYRKKDTNELFGIYSIVADIPCVVPNKPYIILDQIKGINYWYVMIRKGMTVTYDDFINHISSKEYYDANHVIALLNDDEIDALIEQYSVEI</sequence>
<protein>
    <submittedName>
        <fullName evidence="1">DUF4299 family protein</fullName>
    </submittedName>
</protein>
<evidence type="ECO:0000313" key="1">
    <source>
        <dbReference type="EMBL" id="MBC6012775.1"/>
    </source>
</evidence>
<evidence type="ECO:0000313" key="2">
    <source>
        <dbReference type="Proteomes" id="UP000649075"/>
    </source>
</evidence>
<keyword evidence="2" id="KW-1185">Reference proteome</keyword>
<dbReference type="Proteomes" id="UP000649075">
    <property type="component" value="Unassembled WGS sequence"/>
</dbReference>
<proteinExistence type="predicted"/>
<accession>A0ABR7KJ69</accession>